<feature type="region of interest" description="Disordered" evidence="1">
    <location>
        <begin position="19"/>
        <end position="43"/>
    </location>
</feature>
<name>A0A0F9N0C8_9ZZZZ</name>
<protein>
    <submittedName>
        <fullName evidence="2">Uncharacterized protein</fullName>
    </submittedName>
</protein>
<accession>A0A0F9N0C8</accession>
<sequence length="43" mass="5233">MKAIEENLEEEFKDFNIYDSKNNNKSFKSSLPEEKRDNDNHKR</sequence>
<feature type="compositionally biased region" description="Low complexity" evidence="1">
    <location>
        <begin position="20"/>
        <end position="30"/>
    </location>
</feature>
<organism evidence="2">
    <name type="scientific">marine sediment metagenome</name>
    <dbReference type="NCBI Taxonomy" id="412755"/>
    <lineage>
        <taxon>unclassified sequences</taxon>
        <taxon>metagenomes</taxon>
        <taxon>ecological metagenomes</taxon>
    </lineage>
</organism>
<gene>
    <name evidence="2" type="ORF">LCGC14_1026960</name>
</gene>
<dbReference type="AlphaFoldDB" id="A0A0F9N0C8"/>
<evidence type="ECO:0000256" key="1">
    <source>
        <dbReference type="SAM" id="MobiDB-lite"/>
    </source>
</evidence>
<feature type="compositionally biased region" description="Basic and acidic residues" evidence="1">
    <location>
        <begin position="31"/>
        <end position="43"/>
    </location>
</feature>
<proteinExistence type="predicted"/>
<evidence type="ECO:0000313" key="2">
    <source>
        <dbReference type="EMBL" id="KKN11389.1"/>
    </source>
</evidence>
<dbReference type="EMBL" id="LAZR01004141">
    <property type="protein sequence ID" value="KKN11389.1"/>
    <property type="molecule type" value="Genomic_DNA"/>
</dbReference>
<comment type="caution">
    <text evidence="2">The sequence shown here is derived from an EMBL/GenBank/DDBJ whole genome shotgun (WGS) entry which is preliminary data.</text>
</comment>
<reference evidence="2" key="1">
    <citation type="journal article" date="2015" name="Nature">
        <title>Complex archaea that bridge the gap between prokaryotes and eukaryotes.</title>
        <authorList>
            <person name="Spang A."/>
            <person name="Saw J.H."/>
            <person name="Jorgensen S.L."/>
            <person name="Zaremba-Niedzwiedzka K."/>
            <person name="Martijn J."/>
            <person name="Lind A.E."/>
            <person name="van Eijk R."/>
            <person name="Schleper C."/>
            <person name="Guy L."/>
            <person name="Ettema T.J."/>
        </authorList>
    </citation>
    <scope>NUCLEOTIDE SEQUENCE</scope>
</reference>